<protein>
    <submittedName>
        <fullName evidence="3">Sugar kinase</fullName>
    </submittedName>
</protein>
<keyword evidence="4" id="KW-1185">Reference proteome</keyword>
<evidence type="ECO:0000256" key="2">
    <source>
        <dbReference type="SAM" id="MobiDB-lite"/>
    </source>
</evidence>
<dbReference type="PANTHER" id="PTHR18964:SF149">
    <property type="entry name" value="BIFUNCTIONAL UDP-N-ACETYLGLUCOSAMINE 2-EPIMERASE_N-ACETYLMANNOSAMINE KINASE"/>
    <property type="match status" value="1"/>
</dbReference>
<dbReference type="AlphaFoldDB" id="A0A4Y3R7C5"/>
<evidence type="ECO:0000313" key="3">
    <source>
        <dbReference type="EMBL" id="GEB52678.1"/>
    </source>
</evidence>
<reference evidence="3 4" key="1">
    <citation type="submission" date="2019-06" db="EMBL/GenBank/DDBJ databases">
        <title>Whole genome shotgun sequence of Streptomyces cacaoi subsp. cacaoi NBRC 12748.</title>
        <authorList>
            <person name="Hosoyama A."/>
            <person name="Uohara A."/>
            <person name="Ohji S."/>
            <person name="Ichikawa N."/>
        </authorList>
    </citation>
    <scope>NUCLEOTIDE SEQUENCE [LARGE SCALE GENOMIC DNA]</scope>
    <source>
        <strain evidence="3 4">NBRC 12748</strain>
    </source>
</reference>
<dbReference type="Gene3D" id="3.30.420.40">
    <property type="match status" value="2"/>
</dbReference>
<name>A0A4Y3R7C5_STRCI</name>
<dbReference type="GO" id="GO:0016301">
    <property type="term" value="F:kinase activity"/>
    <property type="evidence" value="ECO:0007669"/>
    <property type="project" value="UniProtKB-KW"/>
</dbReference>
<feature type="compositionally biased region" description="Low complexity" evidence="2">
    <location>
        <begin position="20"/>
        <end position="30"/>
    </location>
</feature>
<organism evidence="3 4">
    <name type="scientific">Streptomyces cacaoi</name>
    <dbReference type="NCBI Taxonomy" id="1898"/>
    <lineage>
        <taxon>Bacteria</taxon>
        <taxon>Bacillati</taxon>
        <taxon>Actinomycetota</taxon>
        <taxon>Actinomycetes</taxon>
        <taxon>Kitasatosporales</taxon>
        <taxon>Streptomycetaceae</taxon>
        <taxon>Streptomyces</taxon>
    </lineage>
</organism>
<gene>
    <name evidence="3" type="ORF">SCA03_52290</name>
</gene>
<dbReference type="Proteomes" id="UP000319210">
    <property type="component" value="Unassembled WGS sequence"/>
</dbReference>
<dbReference type="InterPro" id="IPR043129">
    <property type="entry name" value="ATPase_NBD"/>
</dbReference>
<sequence>MNNPDEPTAPRPDSAGTPLAGSAPADDADSPAGTRYVIALDVGGTGMKAALIGPGNELLHETRRPTGREQGTDAVVENILGFADDLRALGLSRYGREPSAAGVAVPGVIDDAHGIAVFSANLGWRDLPLRALLRERLGRGRPQGAPPLPVALGHDVRTGGLAEGRIGAGEGVDRYLFVPLGTGIAGAIGIGSAVEPGAHGSAGEIGHIVVRPDGPPCGCGQRGCLERLASASAVGAAWAAACGDPQATAADAAKAVESGDPRARAVWLDAVDALATGLVTGLTLLDPRTLIIGGGLAEAGDTLFVPLREAVREKVTFQPLPTIVPAALGDAAGCLGAGLLAWDLLSAEVASR</sequence>
<dbReference type="Pfam" id="PF00480">
    <property type="entry name" value="ROK"/>
    <property type="match status" value="1"/>
</dbReference>
<evidence type="ECO:0000313" key="4">
    <source>
        <dbReference type="Proteomes" id="UP000319210"/>
    </source>
</evidence>
<comment type="caution">
    <text evidence="3">The sequence shown here is derived from an EMBL/GenBank/DDBJ whole genome shotgun (WGS) entry which is preliminary data.</text>
</comment>
<feature type="region of interest" description="Disordered" evidence="2">
    <location>
        <begin position="1"/>
        <end position="30"/>
    </location>
</feature>
<dbReference type="PANTHER" id="PTHR18964">
    <property type="entry name" value="ROK (REPRESSOR, ORF, KINASE) FAMILY"/>
    <property type="match status" value="1"/>
</dbReference>
<dbReference type="InterPro" id="IPR000600">
    <property type="entry name" value="ROK"/>
</dbReference>
<evidence type="ECO:0000256" key="1">
    <source>
        <dbReference type="ARBA" id="ARBA00006479"/>
    </source>
</evidence>
<keyword evidence="3" id="KW-0808">Transferase</keyword>
<dbReference type="SUPFAM" id="SSF53067">
    <property type="entry name" value="Actin-like ATPase domain"/>
    <property type="match status" value="1"/>
</dbReference>
<proteinExistence type="inferred from homology"/>
<keyword evidence="3" id="KW-0418">Kinase</keyword>
<comment type="similarity">
    <text evidence="1">Belongs to the ROK (NagC/XylR) family.</text>
</comment>
<dbReference type="EMBL" id="BJMM01000035">
    <property type="protein sequence ID" value="GEB52678.1"/>
    <property type="molecule type" value="Genomic_DNA"/>
</dbReference>
<accession>A0A4Y3R7C5</accession>